<protein>
    <recommendedName>
        <fullName evidence="4">BTB domain-containing protein</fullName>
    </recommendedName>
</protein>
<evidence type="ECO:0008006" key="4">
    <source>
        <dbReference type="Google" id="ProtNLM"/>
    </source>
</evidence>
<dbReference type="Proteomes" id="UP001174997">
    <property type="component" value="Unassembled WGS sequence"/>
</dbReference>
<gene>
    <name evidence="2" type="ORF">QBC41DRAFT_347735</name>
</gene>
<evidence type="ECO:0000256" key="1">
    <source>
        <dbReference type="SAM" id="MobiDB-lite"/>
    </source>
</evidence>
<accession>A0AA39ZBF2</accession>
<dbReference type="InterPro" id="IPR011333">
    <property type="entry name" value="SKP1/BTB/POZ_sf"/>
</dbReference>
<reference evidence="2" key="1">
    <citation type="submission" date="2023-06" db="EMBL/GenBank/DDBJ databases">
        <title>Genome-scale phylogeny and comparative genomics of the fungal order Sordariales.</title>
        <authorList>
            <consortium name="Lawrence Berkeley National Laboratory"/>
            <person name="Hensen N."/>
            <person name="Bonometti L."/>
            <person name="Westerberg I."/>
            <person name="Brannstrom I.O."/>
            <person name="Guillou S."/>
            <person name="Cros-Aarteil S."/>
            <person name="Calhoun S."/>
            <person name="Haridas S."/>
            <person name="Kuo A."/>
            <person name="Mondo S."/>
            <person name="Pangilinan J."/>
            <person name="Riley R."/>
            <person name="Labutti K."/>
            <person name="Andreopoulos B."/>
            <person name="Lipzen A."/>
            <person name="Chen C."/>
            <person name="Yanf M."/>
            <person name="Daum C."/>
            <person name="Ng V."/>
            <person name="Clum A."/>
            <person name="Steindorff A."/>
            <person name="Ohm R."/>
            <person name="Martin F."/>
            <person name="Silar P."/>
            <person name="Natvig D."/>
            <person name="Lalanne C."/>
            <person name="Gautier V."/>
            <person name="Ament-Velasquez S.L."/>
            <person name="Kruys A."/>
            <person name="Hutchinson M.I."/>
            <person name="Powell A.J."/>
            <person name="Barry K."/>
            <person name="Miller A.N."/>
            <person name="Grigoriev I.V."/>
            <person name="Debuchy R."/>
            <person name="Gladieux P."/>
            <person name="Thoren M.H."/>
            <person name="Johannesson H."/>
        </authorList>
    </citation>
    <scope>NUCLEOTIDE SEQUENCE</scope>
    <source>
        <strain evidence="2">CBS 307.81</strain>
    </source>
</reference>
<feature type="region of interest" description="Disordered" evidence="1">
    <location>
        <begin position="1"/>
        <end position="38"/>
    </location>
</feature>
<dbReference type="Gene3D" id="3.30.710.10">
    <property type="entry name" value="Potassium Channel Kv1.1, Chain A"/>
    <property type="match status" value="1"/>
</dbReference>
<dbReference type="EMBL" id="JAULSY010000066">
    <property type="protein sequence ID" value="KAK0667806.1"/>
    <property type="molecule type" value="Genomic_DNA"/>
</dbReference>
<keyword evidence="3" id="KW-1185">Reference proteome</keyword>
<dbReference type="AlphaFoldDB" id="A0AA39ZBF2"/>
<comment type="caution">
    <text evidence="2">The sequence shown here is derived from an EMBL/GenBank/DDBJ whole genome shotgun (WGS) entry which is preliminary data.</text>
</comment>
<sequence>MSSESIGAAEVPTNPVETIDENPQEAGNEGNDTAGEGVAPQTVEDIDEDGDLVLHVGPAANRNGYRIDSATLRRASEVFKAWFSRWIDNKPVDGSQWVIDLPDDNPTSFKVLLHIVHGQFEQATNAMAQGDGSMLHELLVLCDKYDMARMIKPWASAWLDRTINDTKDKPSYWKLVFVAWELGRYDLFTESCQHLILISERAGDGNGLVAYGRQLSDCRLGPSEMEERFRSVRYATIQALLDFYHSEVKSRLLGNTPTHRHQAQAPSPFLGGRAVVQFTANPFGANHREVFVPPARNMNKMCDQIVLGGIMQGTVTGPQGTKEDMNTEIMVLLPTEAYGFKGSVSALVGQITKTFNDTQSLGSGHEICHPGKRFLDFQRTIKDFTAECNKGWEGVLLRQEDKERLAKRKAIFS</sequence>
<evidence type="ECO:0000313" key="3">
    <source>
        <dbReference type="Proteomes" id="UP001174997"/>
    </source>
</evidence>
<name>A0AA39ZBF2_9PEZI</name>
<proteinExistence type="predicted"/>
<evidence type="ECO:0000313" key="2">
    <source>
        <dbReference type="EMBL" id="KAK0667806.1"/>
    </source>
</evidence>
<organism evidence="2 3">
    <name type="scientific">Cercophora samala</name>
    <dbReference type="NCBI Taxonomy" id="330535"/>
    <lineage>
        <taxon>Eukaryota</taxon>
        <taxon>Fungi</taxon>
        <taxon>Dikarya</taxon>
        <taxon>Ascomycota</taxon>
        <taxon>Pezizomycotina</taxon>
        <taxon>Sordariomycetes</taxon>
        <taxon>Sordariomycetidae</taxon>
        <taxon>Sordariales</taxon>
        <taxon>Lasiosphaeriaceae</taxon>
        <taxon>Cercophora</taxon>
    </lineage>
</organism>